<proteinExistence type="predicted"/>
<evidence type="ECO:0000313" key="3">
    <source>
        <dbReference type="Proteomes" id="UP000282323"/>
    </source>
</evidence>
<evidence type="ECO:0000313" key="2">
    <source>
        <dbReference type="EMBL" id="RQG96022.1"/>
    </source>
</evidence>
<dbReference type="AlphaFoldDB" id="A0A3N6NBJ4"/>
<feature type="transmembrane region" description="Helical" evidence="1">
    <location>
        <begin position="155"/>
        <end position="183"/>
    </location>
</feature>
<keyword evidence="3" id="KW-1185">Reference proteome</keyword>
<dbReference type="Proteomes" id="UP000282323">
    <property type="component" value="Unassembled WGS sequence"/>
</dbReference>
<keyword evidence="1" id="KW-0812">Transmembrane</keyword>
<keyword evidence="1" id="KW-0472">Membrane</keyword>
<accession>A0A3N6NBJ4</accession>
<organism evidence="2 3">
    <name type="scientific">Natrarchaeobius chitinivorans</name>
    <dbReference type="NCBI Taxonomy" id="1679083"/>
    <lineage>
        <taxon>Archaea</taxon>
        <taxon>Methanobacteriati</taxon>
        <taxon>Methanobacteriota</taxon>
        <taxon>Stenosarchaea group</taxon>
        <taxon>Halobacteria</taxon>
        <taxon>Halobacteriales</taxon>
        <taxon>Natrialbaceae</taxon>
        <taxon>Natrarchaeobius</taxon>
    </lineage>
</organism>
<keyword evidence="1" id="KW-1133">Transmembrane helix</keyword>
<protein>
    <submittedName>
        <fullName evidence="2">Uncharacterized protein</fullName>
    </submittedName>
</protein>
<gene>
    <name evidence="2" type="ORF">EA473_07560</name>
</gene>
<name>A0A3N6NBJ4_NATCH</name>
<feature type="transmembrane region" description="Helical" evidence="1">
    <location>
        <begin position="91"/>
        <end position="111"/>
    </location>
</feature>
<dbReference type="EMBL" id="REGA01000004">
    <property type="protein sequence ID" value="RQG96022.1"/>
    <property type="molecule type" value="Genomic_DNA"/>
</dbReference>
<reference evidence="2 3" key="1">
    <citation type="submission" date="2018-10" db="EMBL/GenBank/DDBJ databases">
        <title>Natrarchaeobius chitinivorans gen. nov., sp. nov., and Natrarchaeobius haloalkaliphilus sp. nov., alkaliphilic, chitin-utilizing haloarchaea from hypersaline alkaline lakes.</title>
        <authorList>
            <person name="Sorokin D.Y."/>
            <person name="Elcheninov A.G."/>
            <person name="Kostrikina N.A."/>
            <person name="Bale N.J."/>
            <person name="Sinninghe Damste J.S."/>
            <person name="Khijniak T.V."/>
            <person name="Kublanov I.V."/>
            <person name="Toshchakov S.V."/>
        </authorList>
    </citation>
    <scope>NUCLEOTIDE SEQUENCE [LARGE SCALE GENOMIC DNA]</scope>
    <source>
        <strain evidence="2 3">AArcht4T</strain>
    </source>
</reference>
<comment type="caution">
    <text evidence="2">The sequence shown here is derived from an EMBL/GenBank/DDBJ whole genome shotgun (WGS) entry which is preliminary data.</text>
</comment>
<feature type="transmembrane region" description="Helical" evidence="1">
    <location>
        <begin position="203"/>
        <end position="226"/>
    </location>
</feature>
<sequence>MAPAITHFLVGAALLLLVVTPFASRYDIDREHAVWLIPLGGIWGLAPDVHHVTPVFETQLYAIHNSPWVDLFGLHYTLDRPAVRARYLESVFGSIVVFVLAVAVFWGSRWANPMSTDGKTRGRRITITCRRTVIAAAYATIALGVVVSIQENFRAVSALVGTSSVLIGGLLLIPIGTGIGFCYGGGLQLGLNSQQRSRPGFGAVAGCLSGVFVWIGGVAVGVPIWFWLRSVHSVPLPFFHVESLIGLCIYGLVFGTMYSLLCNEPG</sequence>
<feature type="transmembrane region" description="Helical" evidence="1">
    <location>
        <begin position="238"/>
        <end position="261"/>
    </location>
</feature>
<evidence type="ECO:0000256" key="1">
    <source>
        <dbReference type="SAM" id="Phobius"/>
    </source>
</evidence>
<feature type="transmembrane region" description="Helical" evidence="1">
    <location>
        <begin position="132"/>
        <end position="149"/>
    </location>
</feature>